<feature type="chain" id="PRO_5045318686" description="Uncharacterized protein TP-0789 domain-containing protein" evidence="1">
    <location>
        <begin position="30"/>
        <end position="270"/>
    </location>
</feature>
<dbReference type="InterPro" id="IPR033399">
    <property type="entry name" value="TP_0789-like"/>
</dbReference>
<evidence type="ECO:0000256" key="1">
    <source>
        <dbReference type="SAM" id="SignalP"/>
    </source>
</evidence>
<dbReference type="Proteomes" id="UP001162030">
    <property type="component" value="Chromosome"/>
</dbReference>
<name>A0ABN8XB51_9GAMM</name>
<reference evidence="3 4" key="1">
    <citation type="submission" date="2023-03" db="EMBL/GenBank/DDBJ databases">
        <authorList>
            <person name="Pearce D."/>
        </authorList>
    </citation>
    <scope>NUCLEOTIDE SEQUENCE [LARGE SCALE GENOMIC DNA]</scope>
    <source>
        <strain evidence="3">Msz</strain>
    </source>
</reference>
<sequence length="270" mass="31484">MNTLLRTTRTLLVIAFAVPYLGLFNPAHAEDPAEKGLRIAREMERRDEGWETQTANITMILFNKQGESTVRKMRSKALEVMDDGDKSLLIFDSPLDVKDTVFLNVAHKFQDDDQWIYLPALKRVKRIASSSKGGSFMGSEFSYEDMSSPIVEKFNYTYLRDETYQGRPVFVVERIPKDPYSLYSKEIAWVDQEHYIPWQIEYYDRSGGLLKTELFRKYKRHLNRFWRAGEVEMTNHQTGKKTVLVSENFTFKSKNVNETDFTSGALDKIR</sequence>
<evidence type="ECO:0000313" key="4">
    <source>
        <dbReference type="Proteomes" id="UP001162030"/>
    </source>
</evidence>
<feature type="domain" description="Uncharacterized protein TP-0789" evidence="2">
    <location>
        <begin position="84"/>
        <end position="267"/>
    </location>
</feature>
<dbReference type="RefSeq" id="WP_036269051.1">
    <property type="nucleotide sequence ID" value="NZ_OX458333.1"/>
</dbReference>
<dbReference type="Pfam" id="PF17131">
    <property type="entry name" value="LolA_like"/>
    <property type="match status" value="1"/>
</dbReference>
<keyword evidence="1" id="KW-0732">Signal</keyword>
<protein>
    <recommendedName>
        <fullName evidence="2">Uncharacterized protein TP-0789 domain-containing protein</fullName>
    </recommendedName>
</protein>
<evidence type="ECO:0000313" key="3">
    <source>
        <dbReference type="EMBL" id="CAI8900326.1"/>
    </source>
</evidence>
<accession>A0ABN8XB51</accession>
<gene>
    <name evidence="3" type="ORF">MSZNOR_3426</name>
</gene>
<dbReference type="Gene3D" id="2.50.20.10">
    <property type="entry name" value="Lipoprotein localisation LolA/LolB/LppX"/>
    <property type="match status" value="1"/>
</dbReference>
<dbReference type="CDD" id="cd16329">
    <property type="entry name" value="LolA_like"/>
    <property type="match status" value="1"/>
</dbReference>
<keyword evidence="4" id="KW-1185">Reference proteome</keyword>
<feature type="signal peptide" evidence="1">
    <location>
        <begin position="1"/>
        <end position="29"/>
    </location>
</feature>
<proteinExistence type="predicted"/>
<evidence type="ECO:0000259" key="2">
    <source>
        <dbReference type="Pfam" id="PF17131"/>
    </source>
</evidence>
<organism evidence="3 4">
    <name type="scientific">Methylocaldum szegediense</name>
    <dbReference type="NCBI Taxonomy" id="73780"/>
    <lineage>
        <taxon>Bacteria</taxon>
        <taxon>Pseudomonadati</taxon>
        <taxon>Pseudomonadota</taxon>
        <taxon>Gammaproteobacteria</taxon>
        <taxon>Methylococcales</taxon>
        <taxon>Methylococcaceae</taxon>
        <taxon>Methylocaldum</taxon>
    </lineage>
</organism>
<dbReference type="EMBL" id="OX458333">
    <property type="protein sequence ID" value="CAI8900326.1"/>
    <property type="molecule type" value="Genomic_DNA"/>
</dbReference>